<proteinExistence type="predicted"/>
<dbReference type="AlphaFoldDB" id="A0A1T4S2D5"/>
<name>A0A1T4S2D5_9HYPH</name>
<dbReference type="SUPFAM" id="SSF51658">
    <property type="entry name" value="Xylose isomerase-like"/>
    <property type="match status" value="1"/>
</dbReference>
<organism evidence="1 2">
    <name type="scientific">Enhydrobacter aerosaccus</name>
    <dbReference type="NCBI Taxonomy" id="225324"/>
    <lineage>
        <taxon>Bacteria</taxon>
        <taxon>Pseudomonadati</taxon>
        <taxon>Pseudomonadota</taxon>
        <taxon>Alphaproteobacteria</taxon>
        <taxon>Hyphomicrobiales</taxon>
        <taxon>Enhydrobacter</taxon>
    </lineage>
</organism>
<protein>
    <submittedName>
        <fullName evidence="1">Uncharacterized protein</fullName>
    </submittedName>
</protein>
<keyword evidence="2" id="KW-1185">Reference proteome</keyword>
<dbReference type="EMBL" id="FUWJ01000006">
    <property type="protein sequence ID" value="SKA22459.1"/>
    <property type="molecule type" value="Genomic_DNA"/>
</dbReference>
<dbReference type="Proteomes" id="UP000190092">
    <property type="component" value="Unassembled WGS sequence"/>
</dbReference>
<sequence>MRAVAGIGLRAQHLDQVVRERPAIGFLEIHAENYLLPSPALASVENLRVDYPFSIHAVGLSLGSAEGLDEHHLERVATLVRRLQPNLVSDHLSWSVVGGRYLNDLLPLPYTEEALDVVARNVDRVQSALGRQLSIENPSCYLAFAHSTLSEPEFLAELARRTGCGLLLDANNVHVTAHNLRLDPNAWLETLPGAAITQYHLAGYAVNDADGEPILIDDHGSPVREAVWSLFGRMLHRFGPRPTLIEWDTDIPGLPVLLAEAAQAQAVLRQGEERGARAA</sequence>
<dbReference type="STRING" id="225324.SAMN02745126_04315"/>
<evidence type="ECO:0000313" key="2">
    <source>
        <dbReference type="Proteomes" id="UP000190092"/>
    </source>
</evidence>
<gene>
    <name evidence="1" type="ORF">SAMN02745126_04315</name>
</gene>
<dbReference type="PANTHER" id="PTHR42194:SF1">
    <property type="entry name" value="UPF0276 PROTEIN HI_1600"/>
    <property type="match status" value="1"/>
</dbReference>
<accession>A0A1T4S2D5</accession>
<dbReference type="InterPro" id="IPR036237">
    <property type="entry name" value="Xyl_isomerase-like_sf"/>
</dbReference>
<dbReference type="Pfam" id="PF05114">
    <property type="entry name" value="MbnB_TglH_ChrH"/>
    <property type="match status" value="1"/>
</dbReference>
<reference evidence="2" key="1">
    <citation type="submission" date="2017-02" db="EMBL/GenBank/DDBJ databases">
        <authorList>
            <person name="Varghese N."/>
            <person name="Submissions S."/>
        </authorList>
    </citation>
    <scope>NUCLEOTIDE SEQUENCE [LARGE SCALE GENOMIC DNA]</scope>
    <source>
        <strain evidence="2">ATCC 27094</strain>
    </source>
</reference>
<dbReference type="NCBIfam" id="NF003818">
    <property type="entry name" value="PRK05409.1"/>
    <property type="match status" value="1"/>
</dbReference>
<dbReference type="RefSeq" id="WP_231714886.1">
    <property type="nucleotide sequence ID" value="NZ_FUWJ01000006.1"/>
</dbReference>
<dbReference type="Gene3D" id="3.20.20.150">
    <property type="entry name" value="Divalent-metal-dependent TIM barrel enzymes"/>
    <property type="match status" value="1"/>
</dbReference>
<dbReference type="PANTHER" id="PTHR42194">
    <property type="entry name" value="UPF0276 PROTEIN HI_1600"/>
    <property type="match status" value="1"/>
</dbReference>
<evidence type="ECO:0000313" key="1">
    <source>
        <dbReference type="EMBL" id="SKA22459.1"/>
    </source>
</evidence>
<dbReference type="InterPro" id="IPR007801">
    <property type="entry name" value="MbnB/TglH/ChrH"/>
</dbReference>